<dbReference type="InterPro" id="IPR005119">
    <property type="entry name" value="LysR_subst-bd"/>
</dbReference>
<gene>
    <name evidence="6" type="ORF">SAMN05421811_102118</name>
</gene>
<protein>
    <submittedName>
        <fullName evidence="6">DNA-binding transcriptional regulator, LysR family</fullName>
    </submittedName>
</protein>
<evidence type="ECO:0000313" key="6">
    <source>
        <dbReference type="EMBL" id="SET12347.1"/>
    </source>
</evidence>
<accession>A0A1I0BZ12</accession>
<evidence type="ECO:0000259" key="5">
    <source>
        <dbReference type="PROSITE" id="PS50931"/>
    </source>
</evidence>
<dbReference type="PROSITE" id="PS50931">
    <property type="entry name" value="HTH_LYSR"/>
    <property type="match status" value="1"/>
</dbReference>
<sequence length="316" mass="34121">MQLELRHLRTLCEIADAGSLSKAAAALGVSQPALTAQLQRIESALGGQVYRRGRLGMTPTPFGQFVLVRARSALQTVDELMVGTPPGADRPRAARIGGYANPVLGGLLRRLFELPGAPITVHTEHSPRLLMDLLASRRLDAAVLVDYPGHELPVPASVDVRPVAMEPVFVAMSAAHALASQPEVPLARLAEEDWVLSPSDGAGWPECFRTACQDEGFTPRVQHIMTEAPMIRLLITQGHAVSPCQATFAPGDGIVVRPLAGTPLWMRHLIAWHRDGALAHRADELATFATHAHQEALAAHPTYSRWHSSRPRSGPL</sequence>
<keyword evidence="4" id="KW-0804">Transcription</keyword>
<dbReference type="OrthoDB" id="3171102at2"/>
<evidence type="ECO:0000313" key="7">
    <source>
        <dbReference type="Proteomes" id="UP000199361"/>
    </source>
</evidence>
<evidence type="ECO:0000256" key="2">
    <source>
        <dbReference type="ARBA" id="ARBA00023015"/>
    </source>
</evidence>
<dbReference type="Pfam" id="PF03466">
    <property type="entry name" value="LysR_substrate"/>
    <property type="match status" value="1"/>
</dbReference>
<dbReference type="PANTHER" id="PTHR30346">
    <property type="entry name" value="TRANSCRIPTIONAL DUAL REGULATOR HCAR-RELATED"/>
    <property type="match status" value="1"/>
</dbReference>
<evidence type="ECO:0000256" key="1">
    <source>
        <dbReference type="ARBA" id="ARBA00009437"/>
    </source>
</evidence>
<dbReference type="InterPro" id="IPR000847">
    <property type="entry name" value="LysR_HTH_N"/>
</dbReference>
<name>A0A1I0BZ12_9ACTN</name>
<keyword evidence="2" id="KW-0805">Transcription regulation</keyword>
<reference evidence="6 7" key="1">
    <citation type="submission" date="2016-10" db="EMBL/GenBank/DDBJ databases">
        <authorList>
            <person name="de Groot N.N."/>
        </authorList>
    </citation>
    <scope>NUCLEOTIDE SEQUENCE [LARGE SCALE GENOMIC DNA]</scope>
    <source>
        <strain evidence="6 7">CGMCC 4.5598</strain>
    </source>
</reference>
<dbReference type="GO" id="GO:0032993">
    <property type="term" value="C:protein-DNA complex"/>
    <property type="evidence" value="ECO:0007669"/>
    <property type="project" value="TreeGrafter"/>
</dbReference>
<dbReference type="SUPFAM" id="SSF46785">
    <property type="entry name" value="Winged helix' DNA-binding domain"/>
    <property type="match status" value="1"/>
</dbReference>
<dbReference type="Proteomes" id="UP000199361">
    <property type="component" value="Unassembled WGS sequence"/>
</dbReference>
<dbReference type="Gene3D" id="3.40.190.10">
    <property type="entry name" value="Periplasmic binding protein-like II"/>
    <property type="match status" value="2"/>
</dbReference>
<evidence type="ECO:0000256" key="3">
    <source>
        <dbReference type="ARBA" id="ARBA00023125"/>
    </source>
</evidence>
<keyword evidence="3 6" id="KW-0238">DNA-binding</keyword>
<evidence type="ECO:0000256" key="4">
    <source>
        <dbReference type="ARBA" id="ARBA00023163"/>
    </source>
</evidence>
<dbReference type="GO" id="GO:0003677">
    <property type="term" value="F:DNA binding"/>
    <property type="evidence" value="ECO:0007669"/>
    <property type="project" value="UniProtKB-KW"/>
</dbReference>
<dbReference type="Pfam" id="PF00126">
    <property type="entry name" value="HTH_1"/>
    <property type="match status" value="1"/>
</dbReference>
<dbReference type="PRINTS" id="PR00039">
    <property type="entry name" value="HTHLYSR"/>
</dbReference>
<dbReference type="Gene3D" id="1.10.10.10">
    <property type="entry name" value="Winged helix-like DNA-binding domain superfamily/Winged helix DNA-binding domain"/>
    <property type="match status" value="1"/>
</dbReference>
<dbReference type="CDD" id="cd08414">
    <property type="entry name" value="PBP2_LTTR_aromatics_like"/>
    <property type="match status" value="1"/>
</dbReference>
<dbReference type="STRING" id="568860.SAMN05421811_102118"/>
<dbReference type="SUPFAM" id="SSF53850">
    <property type="entry name" value="Periplasmic binding protein-like II"/>
    <property type="match status" value="1"/>
</dbReference>
<dbReference type="AlphaFoldDB" id="A0A1I0BZ12"/>
<keyword evidence="7" id="KW-1185">Reference proteome</keyword>
<proteinExistence type="inferred from homology"/>
<dbReference type="PANTHER" id="PTHR30346:SF30">
    <property type="entry name" value="SMALL NEUTRAL PROTEASE REGULATORY PROTEIN"/>
    <property type="match status" value="1"/>
</dbReference>
<dbReference type="EMBL" id="FOHX01000002">
    <property type="protein sequence ID" value="SET12347.1"/>
    <property type="molecule type" value="Genomic_DNA"/>
</dbReference>
<dbReference type="InterPro" id="IPR036388">
    <property type="entry name" value="WH-like_DNA-bd_sf"/>
</dbReference>
<comment type="similarity">
    <text evidence="1">Belongs to the LysR transcriptional regulatory family.</text>
</comment>
<dbReference type="GO" id="GO:0003700">
    <property type="term" value="F:DNA-binding transcription factor activity"/>
    <property type="evidence" value="ECO:0007669"/>
    <property type="project" value="InterPro"/>
</dbReference>
<organism evidence="6 7">
    <name type="scientific">Nonomuraea wenchangensis</name>
    <dbReference type="NCBI Taxonomy" id="568860"/>
    <lineage>
        <taxon>Bacteria</taxon>
        <taxon>Bacillati</taxon>
        <taxon>Actinomycetota</taxon>
        <taxon>Actinomycetes</taxon>
        <taxon>Streptosporangiales</taxon>
        <taxon>Streptosporangiaceae</taxon>
        <taxon>Nonomuraea</taxon>
    </lineage>
</organism>
<dbReference type="InterPro" id="IPR036390">
    <property type="entry name" value="WH_DNA-bd_sf"/>
</dbReference>
<feature type="domain" description="HTH lysR-type" evidence="5">
    <location>
        <begin position="3"/>
        <end position="60"/>
    </location>
</feature>
<dbReference type="RefSeq" id="WP_091077474.1">
    <property type="nucleotide sequence ID" value="NZ_FOHX01000002.1"/>
</dbReference>